<dbReference type="EMBL" id="MZNU01000217">
    <property type="protein sequence ID" value="OWP02748.1"/>
    <property type="molecule type" value="Genomic_DNA"/>
</dbReference>
<dbReference type="InterPro" id="IPR036852">
    <property type="entry name" value="Peptidase_S8/S53_dom_sf"/>
</dbReference>
<protein>
    <recommendedName>
        <fullName evidence="4">Peptidase S53 domain-containing protein</fullName>
    </recommendedName>
</protein>
<organism evidence="2 3">
    <name type="scientific">Diplocarpon coronariae</name>
    <dbReference type="NCBI Taxonomy" id="2795749"/>
    <lineage>
        <taxon>Eukaryota</taxon>
        <taxon>Fungi</taxon>
        <taxon>Dikarya</taxon>
        <taxon>Ascomycota</taxon>
        <taxon>Pezizomycotina</taxon>
        <taxon>Leotiomycetes</taxon>
        <taxon>Helotiales</taxon>
        <taxon>Drepanopezizaceae</taxon>
        <taxon>Diplocarpon</taxon>
    </lineage>
</organism>
<dbReference type="STRING" id="503106.A0A218Z434"/>
<feature type="signal peptide" evidence="1">
    <location>
        <begin position="1"/>
        <end position="20"/>
    </location>
</feature>
<dbReference type="InterPro" id="IPR050819">
    <property type="entry name" value="Tripeptidyl-peptidase_I"/>
</dbReference>
<reference evidence="2 3" key="1">
    <citation type="submission" date="2017-04" db="EMBL/GenBank/DDBJ databases">
        <title>Draft genome sequence of Marssonina coronaria NL1: causal agent of apple blotch.</title>
        <authorList>
            <person name="Cheng Q."/>
        </authorList>
    </citation>
    <scope>NUCLEOTIDE SEQUENCE [LARGE SCALE GENOMIC DNA]</scope>
    <source>
        <strain evidence="2 3">NL1</strain>
    </source>
</reference>
<evidence type="ECO:0000313" key="2">
    <source>
        <dbReference type="EMBL" id="OWP02748.1"/>
    </source>
</evidence>
<dbReference type="Proteomes" id="UP000242519">
    <property type="component" value="Unassembled WGS sequence"/>
</dbReference>
<comment type="caution">
    <text evidence="2">The sequence shown here is derived from an EMBL/GenBank/DDBJ whole genome shotgun (WGS) entry which is preliminary data.</text>
</comment>
<keyword evidence="3" id="KW-1185">Reference proteome</keyword>
<feature type="chain" id="PRO_5012397530" description="Peptidase S53 domain-containing protein" evidence="1">
    <location>
        <begin position="21"/>
        <end position="149"/>
    </location>
</feature>
<evidence type="ECO:0008006" key="4">
    <source>
        <dbReference type="Google" id="ProtNLM"/>
    </source>
</evidence>
<dbReference type="OrthoDB" id="409122at2759"/>
<name>A0A218Z434_9HELO</name>
<dbReference type="GO" id="GO:0006508">
    <property type="term" value="P:proteolysis"/>
    <property type="evidence" value="ECO:0007669"/>
    <property type="project" value="InterPro"/>
</dbReference>
<accession>A0A218Z434</accession>
<dbReference type="Gene3D" id="3.40.50.200">
    <property type="entry name" value="Peptidase S8/S53 domain"/>
    <property type="match status" value="1"/>
</dbReference>
<keyword evidence="1" id="KW-0732">Signal</keyword>
<gene>
    <name evidence="2" type="ORF">B2J93_86</name>
</gene>
<sequence length="149" mass="16235">MVLLPFKLLLLLLLQQKRQCNVFMKLGLQDVNSANIGASGGIHNRAGCAYPDISAVGGKIVIFNKGQYTLVGGTSAAAPVFASVLNRINEEKDAAEKSTVGFYAHPENFHDIAAATIPFGIRTDSQHQKAGIQSRDWELPITQQYQYCL</sequence>
<evidence type="ECO:0000256" key="1">
    <source>
        <dbReference type="SAM" id="SignalP"/>
    </source>
</evidence>
<dbReference type="InParanoid" id="A0A218Z434"/>
<dbReference type="SUPFAM" id="SSF52743">
    <property type="entry name" value="Subtilisin-like"/>
    <property type="match status" value="1"/>
</dbReference>
<dbReference type="GO" id="GO:0004252">
    <property type="term" value="F:serine-type endopeptidase activity"/>
    <property type="evidence" value="ECO:0007669"/>
    <property type="project" value="InterPro"/>
</dbReference>
<dbReference type="AlphaFoldDB" id="A0A218Z434"/>
<dbReference type="PANTHER" id="PTHR14218">
    <property type="entry name" value="PROTEASE S8 TRIPEPTIDYL PEPTIDASE I CLN2"/>
    <property type="match status" value="1"/>
</dbReference>
<dbReference type="PANTHER" id="PTHR14218:SF19">
    <property type="entry name" value="SERINE PROTEASE AORO, PUTATIVE (AFU_ORTHOLOGUE AFUA_6G10250)-RELATED"/>
    <property type="match status" value="1"/>
</dbReference>
<dbReference type="GO" id="GO:0008240">
    <property type="term" value="F:tripeptidyl-peptidase activity"/>
    <property type="evidence" value="ECO:0007669"/>
    <property type="project" value="TreeGrafter"/>
</dbReference>
<evidence type="ECO:0000313" key="3">
    <source>
        <dbReference type="Proteomes" id="UP000242519"/>
    </source>
</evidence>
<proteinExistence type="predicted"/>